<dbReference type="InterPro" id="IPR038116">
    <property type="entry name" value="TrpR-like_sf"/>
</dbReference>
<accession>A0A2H0UK43</accession>
<reference evidence="9" key="1">
    <citation type="submission" date="2017-09" db="EMBL/GenBank/DDBJ databases">
        <title>Depth-based differentiation of microbial function through sediment-hosted aquifers and enrichment of novel symbionts in the deep terrestrial subsurface.</title>
        <authorList>
            <person name="Probst A.J."/>
            <person name="Ladd B."/>
            <person name="Jarett J.K."/>
            <person name="Geller-Mcgrath D.E."/>
            <person name="Sieber C.M.K."/>
            <person name="Emerson J.B."/>
            <person name="Anantharaman K."/>
            <person name="Thomas B.C."/>
            <person name="Malmstrom R."/>
            <person name="Stieglmeier M."/>
            <person name="Klingl A."/>
            <person name="Woyke T."/>
            <person name="Ryan C.M."/>
            <person name="Banfield J.F."/>
        </authorList>
    </citation>
    <scope>NUCLEOTIDE SEQUENCE [LARGE SCALE GENOMIC DNA]</scope>
</reference>
<evidence type="ECO:0000256" key="6">
    <source>
        <dbReference type="ARBA" id="ARBA00023125"/>
    </source>
</evidence>
<evidence type="ECO:0000313" key="9">
    <source>
        <dbReference type="Proteomes" id="UP000229526"/>
    </source>
</evidence>
<keyword evidence="4" id="KW-0678">Repressor</keyword>
<dbReference type="Proteomes" id="UP000229526">
    <property type="component" value="Unassembled WGS sequence"/>
</dbReference>
<keyword evidence="5" id="KW-0805">Transcription regulation</keyword>
<sequence length="98" mass="11185">MTQRTGSGSPKPEYRKELLQLIATAAKDKRLLDDLLQDLLTPAEYREMANRWQIVKRLEQGMNQREIAGELHVGLATVVRGARALLRSRGGFRKLLDR</sequence>
<evidence type="ECO:0000256" key="7">
    <source>
        <dbReference type="ARBA" id="ARBA00023163"/>
    </source>
</evidence>
<evidence type="ECO:0000256" key="3">
    <source>
        <dbReference type="ARBA" id="ARBA00022490"/>
    </source>
</evidence>
<dbReference type="InterPro" id="IPR013335">
    <property type="entry name" value="Trp_repress_bac"/>
</dbReference>
<comment type="similarity">
    <text evidence="2">Belongs to the TrpR family.</text>
</comment>
<dbReference type="PANTHER" id="PTHR38025:SF1">
    <property type="entry name" value="TRP OPERON REPRESSOR"/>
    <property type="match status" value="1"/>
</dbReference>
<dbReference type="Pfam" id="PF01371">
    <property type="entry name" value="Trp_repressor"/>
    <property type="match status" value="1"/>
</dbReference>
<keyword evidence="7" id="KW-0804">Transcription</keyword>
<protein>
    <submittedName>
        <fullName evidence="8">Transcriptional regulator</fullName>
    </submittedName>
</protein>
<dbReference type="SUPFAM" id="SSF48295">
    <property type="entry name" value="TrpR-like"/>
    <property type="match status" value="1"/>
</dbReference>
<evidence type="ECO:0000313" key="8">
    <source>
        <dbReference type="EMBL" id="PIR86750.1"/>
    </source>
</evidence>
<evidence type="ECO:0000256" key="5">
    <source>
        <dbReference type="ARBA" id="ARBA00023015"/>
    </source>
</evidence>
<dbReference type="InterPro" id="IPR000831">
    <property type="entry name" value="Trp_repress"/>
</dbReference>
<dbReference type="GO" id="GO:0003700">
    <property type="term" value="F:DNA-binding transcription factor activity"/>
    <property type="evidence" value="ECO:0007669"/>
    <property type="project" value="InterPro"/>
</dbReference>
<dbReference type="PANTHER" id="PTHR38025">
    <property type="entry name" value="TRP OPERON REPRESSOR"/>
    <property type="match status" value="1"/>
</dbReference>
<name>A0A2H0UK43_9BACT</name>
<evidence type="ECO:0000256" key="1">
    <source>
        <dbReference type="ARBA" id="ARBA00004496"/>
    </source>
</evidence>
<dbReference type="GO" id="GO:0043565">
    <property type="term" value="F:sequence-specific DNA binding"/>
    <property type="evidence" value="ECO:0007669"/>
    <property type="project" value="InterPro"/>
</dbReference>
<dbReference type="InterPro" id="IPR010921">
    <property type="entry name" value="Trp_repressor/repl_initiator"/>
</dbReference>
<dbReference type="AlphaFoldDB" id="A0A2H0UK43"/>
<comment type="subcellular location">
    <subcellularLocation>
        <location evidence="1">Cytoplasm</location>
    </subcellularLocation>
</comment>
<proteinExistence type="inferred from homology"/>
<evidence type="ECO:0000256" key="4">
    <source>
        <dbReference type="ARBA" id="ARBA00022491"/>
    </source>
</evidence>
<comment type="caution">
    <text evidence="8">The sequence shown here is derived from an EMBL/GenBank/DDBJ whole genome shotgun (WGS) entry which is preliminary data.</text>
</comment>
<organism evidence="8 9">
    <name type="scientific">Candidatus Harrisonbacteria bacterium CG10_big_fil_rev_8_21_14_0_10_49_15</name>
    <dbReference type="NCBI Taxonomy" id="1974587"/>
    <lineage>
        <taxon>Bacteria</taxon>
        <taxon>Candidatus Harrisoniibacteriota</taxon>
    </lineage>
</organism>
<keyword evidence="6" id="KW-0238">DNA-binding</keyword>
<dbReference type="GO" id="GO:0005737">
    <property type="term" value="C:cytoplasm"/>
    <property type="evidence" value="ECO:0007669"/>
    <property type="project" value="UniProtKB-SubCell"/>
</dbReference>
<dbReference type="Gene3D" id="1.10.1270.10">
    <property type="entry name" value="TrpR-like"/>
    <property type="match status" value="1"/>
</dbReference>
<dbReference type="EMBL" id="PFBD01000028">
    <property type="protein sequence ID" value="PIR86750.1"/>
    <property type="molecule type" value="Genomic_DNA"/>
</dbReference>
<keyword evidence="3" id="KW-0963">Cytoplasm</keyword>
<gene>
    <name evidence="8" type="ORF">COU11_04555</name>
</gene>
<evidence type="ECO:0000256" key="2">
    <source>
        <dbReference type="ARBA" id="ARBA00007027"/>
    </source>
</evidence>